<evidence type="ECO:0000256" key="5">
    <source>
        <dbReference type="ARBA" id="ARBA00023136"/>
    </source>
</evidence>
<dbReference type="GO" id="GO:0004930">
    <property type="term" value="F:G protein-coupled receptor activity"/>
    <property type="evidence" value="ECO:0007669"/>
    <property type="project" value="UniProtKB-KW"/>
</dbReference>
<dbReference type="CDD" id="cd00637">
    <property type="entry name" value="7tm_classA_rhodopsin-like"/>
    <property type="match status" value="1"/>
</dbReference>
<comment type="subcellular location">
    <subcellularLocation>
        <location evidence="1">Membrane</location>
        <topology evidence="1">Multi-pass membrane protein</topology>
    </subcellularLocation>
</comment>
<evidence type="ECO:0000256" key="9">
    <source>
        <dbReference type="SAM" id="Phobius"/>
    </source>
</evidence>
<feature type="transmembrane region" description="Helical" evidence="9">
    <location>
        <begin position="330"/>
        <end position="352"/>
    </location>
</feature>
<evidence type="ECO:0000256" key="2">
    <source>
        <dbReference type="ARBA" id="ARBA00022692"/>
    </source>
</evidence>
<dbReference type="Gene3D" id="1.20.1070.10">
    <property type="entry name" value="Rhodopsin 7-helix transmembrane proteins"/>
    <property type="match status" value="1"/>
</dbReference>
<feature type="transmembrane region" description="Helical" evidence="9">
    <location>
        <begin position="12"/>
        <end position="34"/>
    </location>
</feature>
<organism evidence="11 12">
    <name type="scientific">Mizuhopecten yessoensis</name>
    <name type="common">Japanese scallop</name>
    <name type="synonym">Patinopecten yessoensis</name>
    <dbReference type="NCBI Taxonomy" id="6573"/>
    <lineage>
        <taxon>Eukaryota</taxon>
        <taxon>Metazoa</taxon>
        <taxon>Spiralia</taxon>
        <taxon>Lophotrochozoa</taxon>
        <taxon>Mollusca</taxon>
        <taxon>Bivalvia</taxon>
        <taxon>Autobranchia</taxon>
        <taxon>Pteriomorphia</taxon>
        <taxon>Pectinida</taxon>
        <taxon>Pectinoidea</taxon>
        <taxon>Pectinidae</taxon>
        <taxon>Mizuhopecten</taxon>
    </lineage>
</organism>
<dbReference type="PRINTS" id="PR00237">
    <property type="entry name" value="GPCRRHODOPSN"/>
</dbReference>
<dbReference type="InterPro" id="IPR017452">
    <property type="entry name" value="GPCR_Rhodpsn_7TM"/>
</dbReference>
<dbReference type="Proteomes" id="UP000242188">
    <property type="component" value="Unassembled WGS sequence"/>
</dbReference>
<feature type="region of interest" description="Disordered" evidence="8">
    <location>
        <begin position="375"/>
        <end position="398"/>
    </location>
</feature>
<sequence>MATPDETKYGFGISIAVIAVLTLVLNVLFLFVFFRRKKMRIPAKYFVANLAFVDILAAGLWTSFSVLAVFGDGWDLSYSLCKLQQFFANFCVLMNMHTLLFLAFERTLMIYKPSRHFEVFRGIVMIIAIAAIWTFDVVLSLFPVSGWGEVAYFTTQYQCAMDYDQNVRQMHFSTAITFGIPIVFLALCYVLIFIRIKKLRDNMSPEGAMTLEVNDVAAGDTYAARLKRQQLKFQDAGRKRKKPTIGKEVHYTADGYESNDSSTDEEDEKERITKKPEQQGMKRVYYLSKNDYELVKTYLITTFIVIALWYPHIIITYVDLYESNVIISANVIRVLVWLTHAAAFVKPIIYFLHNTSMRTHLKKAFCKRDKYKQISKKSGKYAGNDEDENGVAQTEPEV</sequence>
<dbReference type="OrthoDB" id="10015560at2759"/>
<dbReference type="AlphaFoldDB" id="A0A210QIK8"/>
<feature type="region of interest" description="Disordered" evidence="8">
    <location>
        <begin position="254"/>
        <end position="275"/>
    </location>
</feature>
<keyword evidence="7" id="KW-0807">Transducer</keyword>
<feature type="transmembrane region" description="Helical" evidence="9">
    <location>
        <begin position="298"/>
        <end position="318"/>
    </location>
</feature>
<evidence type="ECO:0000256" key="1">
    <source>
        <dbReference type="ARBA" id="ARBA00004141"/>
    </source>
</evidence>
<dbReference type="EMBL" id="NEDP02003461">
    <property type="protein sequence ID" value="OWF48615.1"/>
    <property type="molecule type" value="Genomic_DNA"/>
</dbReference>
<feature type="transmembrane region" description="Helical" evidence="9">
    <location>
        <begin position="172"/>
        <end position="194"/>
    </location>
</feature>
<evidence type="ECO:0000256" key="4">
    <source>
        <dbReference type="ARBA" id="ARBA00023040"/>
    </source>
</evidence>
<name>A0A210QIK8_MIZYE</name>
<proteinExistence type="predicted"/>
<dbReference type="SMART" id="SM01381">
    <property type="entry name" value="7TM_GPCR_Srsx"/>
    <property type="match status" value="1"/>
</dbReference>
<feature type="domain" description="G-protein coupled receptors family 1 profile" evidence="10">
    <location>
        <begin position="25"/>
        <end position="350"/>
    </location>
</feature>
<keyword evidence="2 9" id="KW-0812">Transmembrane</keyword>
<dbReference type="PROSITE" id="PS50262">
    <property type="entry name" value="G_PROTEIN_RECEP_F1_2"/>
    <property type="match status" value="1"/>
</dbReference>
<evidence type="ECO:0000256" key="8">
    <source>
        <dbReference type="SAM" id="MobiDB-lite"/>
    </source>
</evidence>
<reference evidence="11 12" key="1">
    <citation type="journal article" date="2017" name="Nat. Ecol. Evol.">
        <title>Scallop genome provides insights into evolution of bilaterian karyotype and development.</title>
        <authorList>
            <person name="Wang S."/>
            <person name="Zhang J."/>
            <person name="Jiao W."/>
            <person name="Li J."/>
            <person name="Xun X."/>
            <person name="Sun Y."/>
            <person name="Guo X."/>
            <person name="Huan P."/>
            <person name="Dong B."/>
            <person name="Zhang L."/>
            <person name="Hu X."/>
            <person name="Sun X."/>
            <person name="Wang J."/>
            <person name="Zhao C."/>
            <person name="Wang Y."/>
            <person name="Wang D."/>
            <person name="Huang X."/>
            <person name="Wang R."/>
            <person name="Lv J."/>
            <person name="Li Y."/>
            <person name="Zhang Z."/>
            <person name="Liu B."/>
            <person name="Lu W."/>
            <person name="Hui Y."/>
            <person name="Liang J."/>
            <person name="Zhou Z."/>
            <person name="Hou R."/>
            <person name="Li X."/>
            <person name="Liu Y."/>
            <person name="Li H."/>
            <person name="Ning X."/>
            <person name="Lin Y."/>
            <person name="Zhao L."/>
            <person name="Xing Q."/>
            <person name="Dou J."/>
            <person name="Li Y."/>
            <person name="Mao J."/>
            <person name="Guo H."/>
            <person name="Dou H."/>
            <person name="Li T."/>
            <person name="Mu C."/>
            <person name="Jiang W."/>
            <person name="Fu Q."/>
            <person name="Fu X."/>
            <person name="Miao Y."/>
            <person name="Liu J."/>
            <person name="Yu Q."/>
            <person name="Li R."/>
            <person name="Liao H."/>
            <person name="Li X."/>
            <person name="Kong Y."/>
            <person name="Jiang Z."/>
            <person name="Chourrout D."/>
            <person name="Li R."/>
            <person name="Bao Z."/>
        </authorList>
    </citation>
    <scope>NUCLEOTIDE SEQUENCE [LARGE SCALE GENOMIC DNA]</scope>
    <source>
        <strain evidence="11 12">PY_sf001</strain>
    </source>
</reference>
<feature type="transmembrane region" description="Helical" evidence="9">
    <location>
        <begin position="46"/>
        <end position="71"/>
    </location>
</feature>
<gene>
    <name evidence="11" type="ORF">KP79_PYT01149</name>
</gene>
<accession>A0A210QIK8</accession>
<evidence type="ECO:0000256" key="7">
    <source>
        <dbReference type="ARBA" id="ARBA00023224"/>
    </source>
</evidence>
<evidence type="ECO:0000259" key="10">
    <source>
        <dbReference type="PROSITE" id="PS50262"/>
    </source>
</evidence>
<dbReference type="GO" id="GO:0016020">
    <property type="term" value="C:membrane"/>
    <property type="evidence" value="ECO:0007669"/>
    <property type="project" value="UniProtKB-SubCell"/>
</dbReference>
<keyword evidence="12" id="KW-1185">Reference proteome</keyword>
<feature type="transmembrane region" description="Helical" evidence="9">
    <location>
        <begin position="123"/>
        <end position="142"/>
    </location>
</feature>
<feature type="transmembrane region" description="Helical" evidence="9">
    <location>
        <begin position="83"/>
        <end position="102"/>
    </location>
</feature>
<protein>
    <submittedName>
        <fullName evidence="11">Melanopsin-B</fullName>
    </submittedName>
</protein>
<dbReference type="PANTHER" id="PTHR24240">
    <property type="entry name" value="OPSIN"/>
    <property type="match status" value="1"/>
</dbReference>
<dbReference type="InterPro" id="IPR050125">
    <property type="entry name" value="GPCR_opsins"/>
</dbReference>
<keyword evidence="5 9" id="KW-0472">Membrane</keyword>
<evidence type="ECO:0000256" key="6">
    <source>
        <dbReference type="ARBA" id="ARBA00023170"/>
    </source>
</evidence>
<evidence type="ECO:0000313" key="12">
    <source>
        <dbReference type="Proteomes" id="UP000242188"/>
    </source>
</evidence>
<evidence type="ECO:0000313" key="11">
    <source>
        <dbReference type="EMBL" id="OWF48615.1"/>
    </source>
</evidence>
<comment type="caution">
    <text evidence="11">The sequence shown here is derived from an EMBL/GenBank/DDBJ whole genome shotgun (WGS) entry which is preliminary data.</text>
</comment>
<keyword evidence="3 9" id="KW-1133">Transmembrane helix</keyword>
<dbReference type="Pfam" id="PF00001">
    <property type="entry name" value="7tm_1"/>
    <property type="match status" value="1"/>
</dbReference>
<keyword evidence="6" id="KW-0675">Receptor</keyword>
<dbReference type="InterPro" id="IPR000276">
    <property type="entry name" value="GPCR_Rhodpsn"/>
</dbReference>
<keyword evidence="4" id="KW-0297">G-protein coupled receptor</keyword>
<evidence type="ECO:0000256" key="3">
    <source>
        <dbReference type="ARBA" id="ARBA00022989"/>
    </source>
</evidence>
<dbReference type="SUPFAM" id="SSF81321">
    <property type="entry name" value="Family A G protein-coupled receptor-like"/>
    <property type="match status" value="1"/>
</dbReference>